<comment type="catalytic activity">
    <reaction evidence="25">
        <text>ATP + H2O = ADP + phosphate + H(+)</text>
        <dbReference type="Rhea" id="RHEA:13065"/>
        <dbReference type="ChEBI" id="CHEBI:15377"/>
        <dbReference type="ChEBI" id="CHEBI:15378"/>
        <dbReference type="ChEBI" id="CHEBI:30616"/>
        <dbReference type="ChEBI" id="CHEBI:43474"/>
        <dbReference type="ChEBI" id="CHEBI:456216"/>
        <dbReference type="EC" id="5.6.2.3"/>
    </reaction>
</comment>
<dbReference type="STRING" id="447093.C0NIZ0"/>
<dbReference type="InterPro" id="IPR027417">
    <property type="entry name" value="P-loop_NTPase"/>
</dbReference>
<keyword evidence="15" id="KW-0413">Isomerase</keyword>
<dbReference type="SUPFAM" id="SSF52080">
    <property type="entry name" value="Ribosomal proteins L15p and L18e"/>
    <property type="match status" value="1"/>
</dbReference>
<dbReference type="PANTHER" id="PTHR11472">
    <property type="entry name" value="DNA REPAIR DEAD HELICASE RAD3/XP-D SUBFAMILY MEMBER"/>
    <property type="match status" value="1"/>
</dbReference>
<evidence type="ECO:0000256" key="13">
    <source>
        <dbReference type="ARBA" id="ARBA00023004"/>
    </source>
</evidence>
<evidence type="ECO:0000256" key="20">
    <source>
        <dbReference type="ARBA" id="ARBA00035200"/>
    </source>
</evidence>
<evidence type="ECO:0000256" key="8">
    <source>
        <dbReference type="ARBA" id="ARBA00022741"/>
    </source>
</evidence>
<evidence type="ECO:0000256" key="15">
    <source>
        <dbReference type="ARBA" id="ARBA00023235"/>
    </source>
</evidence>
<dbReference type="GO" id="GO:0046872">
    <property type="term" value="F:metal ion binding"/>
    <property type="evidence" value="ECO:0007669"/>
    <property type="project" value="UniProtKB-KW"/>
</dbReference>
<dbReference type="GO" id="GO:0034085">
    <property type="term" value="P:establishment of sister chromatid cohesion"/>
    <property type="evidence" value="ECO:0007669"/>
    <property type="project" value="TreeGrafter"/>
</dbReference>
<dbReference type="GO" id="GO:0006412">
    <property type="term" value="P:translation"/>
    <property type="evidence" value="ECO:0007669"/>
    <property type="project" value="InterPro"/>
</dbReference>
<dbReference type="GO" id="GO:0016818">
    <property type="term" value="F:hydrolase activity, acting on acid anhydrides, in phosphorus-containing anhydrides"/>
    <property type="evidence" value="ECO:0007669"/>
    <property type="project" value="InterPro"/>
</dbReference>
<evidence type="ECO:0000256" key="6">
    <source>
        <dbReference type="ARBA" id="ARBA00017386"/>
    </source>
</evidence>
<dbReference type="CDD" id="cd18788">
    <property type="entry name" value="SF2_C_XPD"/>
    <property type="match status" value="1"/>
</dbReference>
<keyword evidence="14" id="KW-0411">Iron-sulfur</keyword>
<evidence type="ECO:0000256" key="16">
    <source>
        <dbReference type="ARBA" id="ARBA00023242"/>
    </source>
</evidence>
<dbReference type="GO" id="GO:0003735">
    <property type="term" value="F:structural constituent of ribosome"/>
    <property type="evidence" value="ECO:0007669"/>
    <property type="project" value="InterPro"/>
</dbReference>
<protein>
    <recommendedName>
        <fullName evidence="6">ATP-dependent DNA helicase CHL1</fullName>
        <ecNumber evidence="21">5.6.2.3</ecNumber>
    </recommendedName>
    <alternativeName>
        <fullName evidence="5">ATP-dependent DNA helicase chl1</fullName>
    </alternativeName>
    <alternativeName>
        <fullName evidence="19">Chromosome loss protein 1</fullName>
    </alternativeName>
    <alternativeName>
        <fullName evidence="22 23">DNA 5'-3' helicase CHL1</fullName>
    </alternativeName>
    <alternativeName>
        <fullName evidence="26">L29</fullName>
    </alternativeName>
    <alternativeName>
        <fullName evidence="20">Large ribosomal subunit protein uL15</fullName>
    </alternativeName>
</protein>
<organism evidence="30 31">
    <name type="scientific">Ajellomyces capsulatus (strain G186AR / H82 / ATCC MYA-2454 / RMSCC 2432)</name>
    <name type="common">Darling's disease fungus</name>
    <name type="synonym">Histoplasma capsulatum</name>
    <dbReference type="NCBI Taxonomy" id="447093"/>
    <lineage>
        <taxon>Eukaryota</taxon>
        <taxon>Fungi</taxon>
        <taxon>Dikarya</taxon>
        <taxon>Ascomycota</taxon>
        <taxon>Pezizomycotina</taxon>
        <taxon>Eurotiomycetes</taxon>
        <taxon>Eurotiomycetidae</taxon>
        <taxon>Onygenales</taxon>
        <taxon>Ajellomycetaceae</taxon>
        <taxon>Histoplasma</taxon>
    </lineage>
</organism>
<dbReference type="GO" id="GO:0005524">
    <property type="term" value="F:ATP binding"/>
    <property type="evidence" value="ECO:0007669"/>
    <property type="project" value="UniProtKB-KW"/>
</dbReference>
<keyword evidence="18" id="KW-0131">Cell cycle</keyword>
<evidence type="ECO:0000256" key="9">
    <source>
        <dbReference type="ARBA" id="ARBA00022801"/>
    </source>
</evidence>
<dbReference type="Proteomes" id="UP000001631">
    <property type="component" value="Unassembled WGS sequence"/>
</dbReference>
<evidence type="ECO:0000256" key="10">
    <source>
        <dbReference type="ARBA" id="ARBA00022806"/>
    </source>
</evidence>
<dbReference type="GeneID" id="69036136"/>
<dbReference type="FunFam" id="3.100.10.10:FF:000002">
    <property type="entry name" value="60S ribosomal protein L27a"/>
    <property type="match status" value="1"/>
</dbReference>
<accession>C0NIZ0</accession>
<keyword evidence="10" id="KW-0347">Helicase</keyword>
<dbReference type="EC" id="5.6.2.3" evidence="21"/>
<dbReference type="PROSITE" id="PS00475">
    <property type="entry name" value="RIBOSOMAL_L15"/>
    <property type="match status" value="1"/>
</dbReference>
<dbReference type="HOGENOM" id="CLU_041435_0_0_1"/>
<gene>
    <name evidence="30" type="ORF">HCBG_03120</name>
</gene>
<evidence type="ECO:0000313" key="31">
    <source>
        <dbReference type="Proteomes" id="UP000001631"/>
    </source>
</evidence>
<comment type="cofactor">
    <cofactor evidence="1">
        <name>[4Fe-4S] cluster</name>
        <dbReference type="ChEBI" id="CHEBI:49883"/>
    </cofactor>
</comment>
<evidence type="ECO:0000256" key="18">
    <source>
        <dbReference type="ARBA" id="ARBA00023306"/>
    </source>
</evidence>
<dbReference type="InterPro" id="IPR021131">
    <property type="entry name" value="Ribosomal_uL15/eL18"/>
</dbReference>
<evidence type="ECO:0000256" key="14">
    <source>
        <dbReference type="ARBA" id="ARBA00023014"/>
    </source>
</evidence>
<dbReference type="Gene3D" id="3.100.10.10">
    <property type="match status" value="1"/>
</dbReference>
<proteinExistence type="inferred from homology"/>
<evidence type="ECO:0000256" key="28">
    <source>
        <dbReference type="SAM" id="MobiDB-lite"/>
    </source>
</evidence>
<evidence type="ECO:0000256" key="11">
    <source>
        <dbReference type="ARBA" id="ARBA00022840"/>
    </source>
</evidence>
<feature type="region of interest" description="Disordered" evidence="28">
    <location>
        <begin position="328"/>
        <end position="360"/>
    </location>
</feature>
<comment type="similarity">
    <text evidence="4">Belongs to the DEAD box helicase family. DEAH subfamily. DDX11/CHL1 sub-subfamily.</text>
</comment>
<evidence type="ECO:0000256" key="27">
    <source>
        <dbReference type="RuleBase" id="RU003888"/>
    </source>
</evidence>
<keyword evidence="8" id="KW-0547">Nucleotide-binding</keyword>
<dbReference type="Pfam" id="PF13307">
    <property type="entry name" value="Helicase_C_2"/>
    <property type="match status" value="1"/>
</dbReference>
<evidence type="ECO:0000256" key="5">
    <source>
        <dbReference type="ARBA" id="ARBA00016387"/>
    </source>
</evidence>
<dbReference type="VEuPathDB" id="FungiDB:I7I50_07639"/>
<evidence type="ECO:0000256" key="19">
    <source>
        <dbReference type="ARBA" id="ARBA00029709"/>
    </source>
</evidence>
<evidence type="ECO:0000256" key="25">
    <source>
        <dbReference type="ARBA" id="ARBA00048954"/>
    </source>
</evidence>
<evidence type="ECO:0000256" key="4">
    <source>
        <dbReference type="ARBA" id="ARBA00008435"/>
    </source>
</evidence>
<name>C0NIZ0_AJECG</name>
<comment type="subcellular location">
    <subcellularLocation>
        <location evidence="2">Nucleus</location>
    </subcellularLocation>
</comment>
<dbReference type="GO" id="GO:0015934">
    <property type="term" value="C:large ribosomal subunit"/>
    <property type="evidence" value="ECO:0007669"/>
    <property type="project" value="InterPro"/>
</dbReference>
<evidence type="ECO:0000256" key="24">
    <source>
        <dbReference type="ARBA" id="ARBA00045702"/>
    </source>
</evidence>
<comment type="function">
    <text evidence="24">ATP-dependent DNA helicase important for chromosome transmission and normal cell cycle progression in G(2)/M. May have a role in changing DNA topology to allow the loading of proteins involved in maintaining sister chromatid cohesion in the vicinity of the centromeres. Has a specific role in chromosome segregation during meiosis II.</text>
</comment>
<dbReference type="PANTHER" id="PTHR11472:SF41">
    <property type="entry name" value="ATP-DEPENDENT DNA HELICASE DDX11-RELATED"/>
    <property type="match status" value="1"/>
</dbReference>
<dbReference type="EMBL" id="GG663366">
    <property type="protein sequence ID" value="EEH07831.1"/>
    <property type="molecule type" value="Genomic_DNA"/>
</dbReference>
<dbReference type="RefSeq" id="XP_045288312.1">
    <property type="nucleotide sequence ID" value="XM_045430169.1"/>
</dbReference>
<dbReference type="Gene3D" id="3.40.50.300">
    <property type="entry name" value="P-loop containing nucleotide triphosphate hydrolases"/>
    <property type="match status" value="1"/>
</dbReference>
<dbReference type="InterPro" id="IPR001196">
    <property type="entry name" value="Ribosomal_uL15_CS"/>
</dbReference>
<dbReference type="GO" id="GO:0043139">
    <property type="term" value="F:5'-3' DNA helicase activity"/>
    <property type="evidence" value="ECO:0007669"/>
    <property type="project" value="UniProtKB-EC"/>
</dbReference>
<dbReference type="InParanoid" id="C0NIZ0"/>
<dbReference type="AlphaFoldDB" id="C0NIZ0"/>
<dbReference type="InterPro" id="IPR045028">
    <property type="entry name" value="DinG/Rad3-like"/>
</dbReference>
<dbReference type="GO" id="GO:0003676">
    <property type="term" value="F:nucleic acid binding"/>
    <property type="evidence" value="ECO:0007669"/>
    <property type="project" value="InterPro"/>
</dbReference>
<keyword evidence="7" id="KW-0479">Metal-binding</keyword>
<dbReference type="GO" id="GO:0005634">
    <property type="term" value="C:nucleus"/>
    <property type="evidence" value="ECO:0007669"/>
    <property type="project" value="UniProtKB-SubCell"/>
</dbReference>
<keyword evidence="9" id="KW-0378">Hydrolase</keyword>
<evidence type="ECO:0000256" key="26">
    <source>
        <dbReference type="ARBA" id="ARBA00080124"/>
    </source>
</evidence>
<dbReference type="HAMAP" id="MF_01341">
    <property type="entry name" value="Ribosomal_uL15"/>
    <property type="match status" value="1"/>
</dbReference>
<evidence type="ECO:0000313" key="30">
    <source>
        <dbReference type="EMBL" id="EEH07831.1"/>
    </source>
</evidence>
<keyword evidence="16" id="KW-0539">Nucleus</keyword>
<evidence type="ECO:0000256" key="17">
    <source>
        <dbReference type="ARBA" id="ARBA00023274"/>
    </source>
</evidence>
<keyword evidence="12 27" id="KW-0689">Ribosomal protein</keyword>
<evidence type="ECO:0000256" key="12">
    <source>
        <dbReference type="ARBA" id="ARBA00022980"/>
    </source>
</evidence>
<dbReference type="SMART" id="SM00491">
    <property type="entry name" value="HELICc2"/>
    <property type="match status" value="1"/>
</dbReference>
<dbReference type="InterPro" id="IPR030878">
    <property type="entry name" value="Ribosomal_uL15"/>
</dbReference>
<keyword evidence="17 27" id="KW-0687">Ribonucleoprotein</keyword>
<dbReference type="InterPro" id="IPR036227">
    <property type="entry name" value="Ribosomal_uL15/eL18_sf"/>
</dbReference>
<dbReference type="FunFam" id="3.40.50.300:FF:001372">
    <property type="entry name" value="ATP-dependent DNA helicase chl1"/>
    <property type="match status" value="1"/>
</dbReference>
<comment type="similarity">
    <text evidence="3 27">Belongs to the universal ribosomal protein uL15 family.</text>
</comment>
<evidence type="ECO:0000256" key="1">
    <source>
        <dbReference type="ARBA" id="ARBA00001966"/>
    </source>
</evidence>
<evidence type="ECO:0000256" key="22">
    <source>
        <dbReference type="ARBA" id="ARBA00044998"/>
    </source>
</evidence>
<keyword evidence="31" id="KW-1185">Reference proteome</keyword>
<evidence type="ECO:0000256" key="2">
    <source>
        <dbReference type="ARBA" id="ARBA00004123"/>
    </source>
</evidence>
<evidence type="ECO:0000256" key="21">
    <source>
        <dbReference type="ARBA" id="ARBA00044969"/>
    </source>
</evidence>
<dbReference type="InterPro" id="IPR006555">
    <property type="entry name" value="ATP-dep_Helicase_C"/>
</dbReference>
<keyword evidence="13" id="KW-0408">Iron</keyword>
<dbReference type="GO" id="GO:0051536">
    <property type="term" value="F:iron-sulfur cluster binding"/>
    <property type="evidence" value="ECO:0007669"/>
    <property type="project" value="UniProtKB-KW"/>
</dbReference>
<evidence type="ECO:0000256" key="23">
    <source>
        <dbReference type="ARBA" id="ARBA00045008"/>
    </source>
</evidence>
<feature type="domain" description="ATP-dependent helicase C-terminal" evidence="29">
    <location>
        <begin position="83"/>
        <end position="265"/>
    </location>
</feature>
<dbReference type="Pfam" id="PF00828">
    <property type="entry name" value="Ribosomal_L27A"/>
    <property type="match status" value="1"/>
</dbReference>
<dbReference type="GO" id="GO:0006139">
    <property type="term" value="P:nucleobase-containing compound metabolic process"/>
    <property type="evidence" value="ECO:0007669"/>
    <property type="project" value="InterPro"/>
</dbReference>
<reference evidence="30" key="1">
    <citation type="submission" date="2009-02" db="EMBL/GenBank/DDBJ databases">
        <title>The Genome Sequence of Ajellomyces capsulatus strain G186AR.</title>
        <authorList>
            <consortium name="The Broad Institute Genome Sequencing Platform"/>
            <person name="Champion M."/>
            <person name="Cuomo C."/>
            <person name="Ma L.-J."/>
            <person name="Henn M.R."/>
            <person name="Sil A."/>
            <person name="Goldman B."/>
            <person name="Young S.K."/>
            <person name="Kodira C.D."/>
            <person name="Zeng Q."/>
            <person name="Koehrsen M."/>
            <person name="Alvarado L."/>
            <person name="Berlin A."/>
            <person name="Borenstein D."/>
            <person name="Chen Z."/>
            <person name="Engels R."/>
            <person name="Freedman E."/>
            <person name="Gellesch M."/>
            <person name="Goldberg J."/>
            <person name="Griggs A."/>
            <person name="Gujja S."/>
            <person name="Heiman D."/>
            <person name="Hepburn T."/>
            <person name="Howarth C."/>
            <person name="Jen D."/>
            <person name="Larson L."/>
            <person name="Lewis B."/>
            <person name="Mehta T."/>
            <person name="Park D."/>
            <person name="Pearson M."/>
            <person name="Roberts A."/>
            <person name="Saif S."/>
            <person name="Shea T."/>
            <person name="Shenoy N."/>
            <person name="Sisk P."/>
            <person name="Stolte C."/>
            <person name="Sykes S."/>
            <person name="Walk T."/>
            <person name="White J."/>
            <person name="Yandava C."/>
            <person name="Klein B."/>
            <person name="McEwen J.G."/>
            <person name="Puccia R."/>
            <person name="Goldman G.H."/>
            <person name="Felipe M.S."/>
            <person name="Nino-Vega G."/>
            <person name="San-Blas G."/>
            <person name="Taylor J."/>
            <person name="Mendoza L."/>
            <person name="Galagan J."/>
            <person name="Nusbaum C."/>
            <person name="Birren B."/>
        </authorList>
    </citation>
    <scope>NUCLEOTIDE SEQUENCE</scope>
    <source>
        <strain evidence="30">G186AR</strain>
    </source>
</reference>
<sequence length="471" mass="52833">MEDYAEHLFPYLDTGRLETFSYGHVIPPDNLAAIPVVRGTCNTEFDFTYGKRNDESMIIDLGRTIAALCCVIPDGVVVFFPSYDYLKQVLMIWKKHIPTTGSSIIDSIQRSKAVFHESQDKATDVDELLQGYSSAINTGSRGGALLLSVMGGKLSEGINFSDKLGRGVVVVGLPFPNIRSAVWQAKIQHVESKAYESYLSLSSSLDQDHKGKEISEENRKLKAKSAGREFYENACMRTVNQCIGRAIRHQGDYAAILMMDRRYSSLRIQNKLPSWIRQSLKILTHTLSETSRTSWALSLQPRQSHLNAQHPDSLVESNIVDKMPTRLSKTRKSRGHVSAGYGRIGKHRKHPGGRGMAGGQHHHRTNLDKYHPGYFGKVGMRYFHKTQNKFWKPIINLDKLWSLIPVATRDAYVKNQKPNTAPVLDLLPLGYSKVLGKGRLPEIPVVVRARYFSKEAERKIKEAGGVAELVA</sequence>
<evidence type="ECO:0000259" key="29">
    <source>
        <dbReference type="SMART" id="SM00491"/>
    </source>
</evidence>
<evidence type="ECO:0000256" key="7">
    <source>
        <dbReference type="ARBA" id="ARBA00022723"/>
    </source>
</evidence>
<evidence type="ECO:0000256" key="3">
    <source>
        <dbReference type="ARBA" id="ARBA00007320"/>
    </source>
</evidence>
<keyword evidence="11" id="KW-0067">ATP-binding</keyword>